<proteinExistence type="inferred from homology"/>
<evidence type="ECO:0000256" key="2">
    <source>
        <dbReference type="ARBA" id="ARBA00037999"/>
    </source>
</evidence>
<dbReference type="PANTHER" id="PTHR30244:SF9">
    <property type="entry name" value="PROTEIN RV3402C"/>
    <property type="match status" value="1"/>
</dbReference>
<name>A0A2Z6DYZ6_HYDTE</name>
<reference evidence="6 7" key="1">
    <citation type="submission" date="2018-04" db="EMBL/GenBank/DDBJ databases">
        <title>Complete genome sequence of Hydrogenophilus thermoluteolus TH-1.</title>
        <authorList>
            <person name="Arai H."/>
        </authorList>
    </citation>
    <scope>NUCLEOTIDE SEQUENCE [LARGE SCALE GENOMIC DNA]</scope>
    <source>
        <strain evidence="6 7">TH-1</strain>
    </source>
</reference>
<dbReference type="EMBL" id="AP018558">
    <property type="protein sequence ID" value="BBD77741.1"/>
    <property type="molecule type" value="Genomic_DNA"/>
</dbReference>
<protein>
    <submittedName>
        <fullName evidence="6">dTDP-4-dehydro-6-deoxyglucose aminotransferase</fullName>
    </submittedName>
</protein>
<keyword evidence="1 4" id="KW-0663">Pyridoxal phosphate</keyword>
<dbReference type="AlphaFoldDB" id="A0A2Z6DYZ6"/>
<dbReference type="InterPro" id="IPR015424">
    <property type="entry name" value="PyrdxlP-dep_Trfase"/>
</dbReference>
<evidence type="ECO:0000256" key="4">
    <source>
        <dbReference type="PIRSR" id="PIRSR000390-2"/>
    </source>
</evidence>
<dbReference type="SUPFAM" id="SSF53383">
    <property type="entry name" value="PLP-dependent transferases"/>
    <property type="match status" value="1"/>
</dbReference>
<dbReference type="OrthoDB" id="9804264at2"/>
<dbReference type="PANTHER" id="PTHR30244">
    <property type="entry name" value="TRANSAMINASE"/>
    <property type="match status" value="1"/>
</dbReference>
<dbReference type="PIRSF" id="PIRSF000390">
    <property type="entry name" value="PLP_StrS"/>
    <property type="match status" value="1"/>
</dbReference>
<dbReference type="Proteomes" id="UP000262004">
    <property type="component" value="Chromosome"/>
</dbReference>
<dbReference type="KEGG" id="htl:HPTL_1479"/>
<feature type="modified residue" description="N6-(pyridoxal phosphate)lysine" evidence="4">
    <location>
        <position position="202"/>
    </location>
</feature>
<organism evidence="6 7">
    <name type="scientific">Hydrogenophilus thermoluteolus</name>
    <name type="common">Pseudomonas hydrogenothermophila</name>
    <dbReference type="NCBI Taxonomy" id="297"/>
    <lineage>
        <taxon>Bacteria</taxon>
        <taxon>Pseudomonadati</taxon>
        <taxon>Pseudomonadota</taxon>
        <taxon>Hydrogenophilia</taxon>
        <taxon>Hydrogenophilales</taxon>
        <taxon>Hydrogenophilaceae</taxon>
        <taxon>Hydrogenophilus</taxon>
    </lineage>
</organism>
<dbReference type="InterPro" id="IPR000653">
    <property type="entry name" value="DegT/StrS_aminotransferase"/>
</dbReference>
<sequence>MKKIGKKKDLAIFGASPAFQEPIHVGYPNIGNKELFLKLADKILDSRRFTNNGPLVQELEQRISKYLGVKHCIALCNGTIALEIAIRALELKGEVIVPSFTFIATAHALSWLGLTPVFADIDPKTHCLDPNSVRSMITPQTSGILAVHLWGRPCDIEALQEIAECYNLELLFDAAHAFGCSYRGTMIGNFGRCEVVSFHATKFFNTFEGGAILTNDDQLADKIRLIRNFGFTGYDQVDHIGTNGKLPEISAAMGISNLMAINDLIRTNQRNYNLYLRYLEDIPFISMIRYNSVEHNNYQYIVIEVDEQSPTTRDDIIKILHAENILARKYFWPGCHNMKPYRNLYIDANRFLKNTNDVAKRVIVLPNGYHLSESMIETICSVIKIATSNKIF</sequence>
<dbReference type="GO" id="GO:0030170">
    <property type="term" value="F:pyridoxal phosphate binding"/>
    <property type="evidence" value="ECO:0007669"/>
    <property type="project" value="TreeGrafter"/>
</dbReference>
<comment type="similarity">
    <text evidence="2 5">Belongs to the DegT/DnrJ/EryC1 family.</text>
</comment>
<dbReference type="InterPro" id="IPR015421">
    <property type="entry name" value="PyrdxlP-dep_Trfase_major"/>
</dbReference>
<dbReference type="GO" id="GO:0008483">
    <property type="term" value="F:transaminase activity"/>
    <property type="evidence" value="ECO:0007669"/>
    <property type="project" value="UniProtKB-KW"/>
</dbReference>
<dbReference type="RefSeq" id="WP_119335453.1">
    <property type="nucleotide sequence ID" value="NZ_AP018558.1"/>
</dbReference>
<dbReference type="GO" id="GO:0000271">
    <property type="term" value="P:polysaccharide biosynthetic process"/>
    <property type="evidence" value="ECO:0007669"/>
    <property type="project" value="TreeGrafter"/>
</dbReference>
<evidence type="ECO:0000256" key="3">
    <source>
        <dbReference type="PIRSR" id="PIRSR000390-1"/>
    </source>
</evidence>
<keyword evidence="7" id="KW-1185">Reference proteome</keyword>
<gene>
    <name evidence="6" type="ORF">HPTL_1479</name>
</gene>
<keyword evidence="6" id="KW-0808">Transferase</keyword>
<feature type="active site" description="Proton acceptor" evidence="3">
    <location>
        <position position="202"/>
    </location>
</feature>
<dbReference type="Gene3D" id="3.40.640.10">
    <property type="entry name" value="Type I PLP-dependent aspartate aminotransferase-like (Major domain)"/>
    <property type="match status" value="1"/>
</dbReference>
<evidence type="ECO:0000313" key="7">
    <source>
        <dbReference type="Proteomes" id="UP000262004"/>
    </source>
</evidence>
<accession>A0A2Z6DYZ6</accession>
<evidence type="ECO:0000256" key="1">
    <source>
        <dbReference type="ARBA" id="ARBA00022898"/>
    </source>
</evidence>
<keyword evidence="6" id="KW-0032">Aminotransferase</keyword>
<dbReference type="Pfam" id="PF01041">
    <property type="entry name" value="DegT_DnrJ_EryC1"/>
    <property type="match status" value="1"/>
</dbReference>
<evidence type="ECO:0000256" key="5">
    <source>
        <dbReference type="RuleBase" id="RU004508"/>
    </source>
</evidence>
<evidence type="ECO:0000313" key="6">
    <source>
        <dbReference type="EMBL" id="BBD77741.1"/>
    </source>
</evidence>
<dbReference type="CDD" id="cd00616">
    <property type="entry name" value="AHBA_syn"/>
    <property type="match status" value="1"/>
</dbReference>